<accession>A0A1X1ERN6</accession>
<evidence type="ECO:0000313" key="2">
    <source>
        <dbReference type="EMBL" id="ORM92668.1"/>
    </source>
</evidence>
<feature type="domain" description="Tlde1" evidence="1">
    <location>
        <begin position="24"/>
        <end position="151"/>
    </location>
</feature>
<dbReference type="RefSeq" id="WP_084873100.1">
    <property type="nucleotide sequence ID" value="NZ_JAGGMY010000001.1"/>
</dbReference>
<comment type="caution">
    <text evidence="2">The sequence shown here is derived from an EMBL/GenBank/DDBJ whole genome shotgun (WGS) entry which is preliminary data.</text>
</comment>
<dbReference type="Pfam" id="PF10908">
    <property type="entry name" value="Tlde1_dom"/>
    <property type="match status" value="1"/>
</dbReference>
<reference evidence="2 3" key="1">
    <citation type="journal article" date="2017" name="Antonie Van Leeuwenhoek">
        <title>Phylogenomic resolution of the bacterial genus Pantoea and its relationship with Erwinia and Tatumella.</title>
        <authorList>
            <person name="Palmer M."/>
            <person name="Steenkamp E.T."/>
            <person name="Coetzee M.P."/>
            <person name="Chan W.Y."/>
            <person name="van Zyl E."/>
            <person name="De Maayer P."/>
            <person name="Coutinho T.A."/>
            <person name="Blom J."/>
            <person name="Smits T.H."/>
            <person name="Duffy B."/>
            <person name="Venter S.N."/>
        </authorList>
    </citation>
    <scope>NUCLEOTIDE SEQUENCE [LARGE SCALE GENOMIC DNA]</scope>
    <source>
        <strain evidence="2 3">LMG 2657</strain>
    </source>
</reference>
<proteinExistence type="predicted"/>
<gene>
    <name evidence="2" type="ORF">HA50_04560</name>
</gene>
<dbReference type="OrthoDB" id="6490254at2"/>
<organism evidence="2 3">
    <name type="scientific">Pantoea cypripedii</name>
    <name type="common">Pectobacterium cypripedii</name>
    <name type="synonym">Erwinia cypripedii</name>
    <dbReference type="NCBI Taxonomy" id="55209"/>
    <lineage>
        <taxon>Bacteria</taxon>
        <taxon>Pseudomonadati</taxon>
        <taxon>Pseudomonadota</taxon>
        <taxon>Gammaproteobacteria</taxon>
        <taxon>Enterobacterales</taxon>
        <taxon>Erwiniaceae</taxon>
        <taxon>Pantoea</taxon>
    </lineage>
</organism>
<protein>
    <recommendedName>
        <fullName evidence="1">Tlde1 domain-containing protein</fullName>
    </recommendedName>
</protein>
<evidence type="ECO:0000313" key="3">
    <source>
        <dbReference type="Proteomes" id="UP000193749"/>
    </source>
</evidence>
<dbReference type="STRING" id="55209.HA50_04560"/>
<dbReference type="AlphaFoldDB" id="A0A1X1ERN6"/>
<dbReference type="EMBL" id="MLJI01000001">
    <property type="protein sequence ID" value="ORM92668.1"/>
    <property type="molecule type" value="Genomic_DNA"/>
</dbReference>
<name>A0A1X1ERN6_PANCY</name>
<dbReference type="Proteomes" id="UP000193749">
    <property type="component" value="Unassembled WGS sequence"/>
</dbReference>
<keyword evidence="3" id="KW-1185">Reference proteome</keyword>
<dbReference type="InterPro" id="IPR021225">
    <property type="entry name" value="Tlde1_dom"/>
</dbReference>
<sequence>MAIQGKFVINDADFCPLMFYGIGTFMAYSGKDQYRNKVGCVGVPNLGPIPGGRYHIVKRPSGGLKGIIRTDLQDMYSWPTSTPVNKHEWFALFRDDGTINDDTWINGVKRGNFRLHPPGPMGVSLGCITLQHRTDFIAIRQALMATKLIKLSNGMMSYGMIEVILHGSPTCPDGV</sequence>
<evidence type="ECO:0000259" key="1">
    <source>
        <dbReference type="Pfam" id="PF10908"/>
    </source>
</evidence>